<dbReference type="InterPro" id="IPR046373">
    <property type="entry name" value="Acyl-CoA_Oxase/DH_mid-dom_sf"/>
</dbReference>
<dbReference type="EMBL" id="JAMZDX010000006">
    <property type="protein sequence ID" value="MCP2312807.1"/>
    <property type="molecule type" value="Genomic_DNA"/>
</dbReference>
<dbReference type="InterPro" id="IPR036250">
    <property type="entry name" value="AcylCo_DH-like_C"/>
</dbReference>
<dbReference type="InterPro" id="IPR037069">
    <property type="entry name" value="AcylCoA_DH/ox_N_sf"/>
</dbReference>
<sequence length="381" mass="38886">MGDRAVIEQVRSAAGRTGGALGAATAATAGAAAATGADAADRDRRLAPATVTALTAAGFPRHFVPARWGGTQGGFAELLTATATVAEGCASAAWCAMLWAAHGRFAAFLPPDGQGELWGDSPDIRVAAAVLPPAGQAVPDRDGWLLHGRWSFASGVEHAEWILLAAPDAAAPDRGARVFALPRDAVRIEDTWDSTGLRGTGSHAVVLPETRVPAHRSFAFADLLRGDPAAPARCHAVPAHLPGGLLFAAPALGAASRALAAWTERAAPGLLDGSAAAREALARSGAEIDAVALLLRAAAERADTGPVDAAAVARNRRDAAVAVDLLTGAVERLLRTSGTGVLAAPGELQRCWRDIHVIASHGALRLEPAAADHARSLAHRA</sequence>
<evidence type="ECO:0000313" key="3">
    <source>
        <dbReference type="EMBL" id="MCP2312807.1"/>
    </source>
</evidence>
<gene>
    <name evidence="3" type="ORF">FHR36_005988</name>
</gene>
<dbReference type="PANTHER" id="PTHR48083">
    <property type="entry name" value="MEDIUM-CHAIN SPECIFIC ACYL-COA DEHYDROGENASE, MITOCHONDRIAL-RELATED"/>
    <property type="match status" value="1"/>
</dbReference>
<protein>
    <submittedName>
        <fullName evidence="3">Alkylation response protein AidB-like acyl-CoA dehydrogenase</fullName>
    </submittedName>
</protein>
<dbReference type="Proteomes" id="UP001206483">
    <property type="component" value="Unassembled WGS sequence"/>
</dbReference>
<dbReference type="InterPro" id="IPR050741">
    <property type="entry name" value="Acyl-CoA_dehydrogenase"/>
</dbReference>
<dbReference type="SUPFAM" id="SSF56645">
    <property type="entry name" value="Acyl-CoA dehydrogenase NM domain-like"/>
    <property type="match status" value="1"/>
</dbReference>
<dbReference type="SUPFAM" id="SSF47203">
    <property type="entry name" value="Acyl-CoA dehydrogenase C-terminal domain-like"/>
    <property type="match status" value="1"/>
</dbReference>
<dbReference type="Gene3D" id="2.40.110.10">
    <property type="entry name" value="Butyryl-CoA Dehydrogenase, subunit A, domain 2"/>
    <property type="match status" value="1"/>
</dbReference>
<dbReference type="RefSeq" id="WP_253802213.1">
    <property type="nucleotide sequence ID" value="NZ_JAMZDX010000006.1"/>
</dbReference>
<evidence type="ECO:0000259" key="2">
    <source>
        <dbReference type="Pfam" id="PF08028"/>
    </source>
</evidence>
<name>A0ABT1J5U3_9ACTN</name>
<dbReference type="PIRSF" id="PIRSF016578">
    <property type="entry name" value="HsaA"/>
    <property type="match status" value="1"/>
</dbReference>
<accession>A0ABT1J5U3</accession>
<keyword evidence="4" id="KW-1185">Reference proteome</keyword>
<dbReference type="Gene3D" id="1.20.140.10">
    <property type="entry name" value="Butyryl-CoA Dehydrogenase, subunit A, domain 3"/>
    <property type="match status" value="1"/>
</dbReference>
<keyword evidence="1" id="KW-0560">Oxidoreductase</keyword>
<feature type="domain" description="Acyl-CoA dehydrogenase C-terminal" evidence="2">
    <location>
        <begin position="245"/>
        <end position="364"/>
    </location>
</feature>
<evidence type="ECO:0000313" key="4">
    <source>
        <dbReference type="Proteomes" id="UP001206483"/>
    </source>
</evidence>
<organism evidence="3 4">
    <name type="scientific">Kitasatospora paracochleata</name>
    <dbReference type="NCBI Taxonomy" id="58354"/>
    <lineage>
        <taxon>Bacteria</taxon>
        <taxon>Bacillati</taxon>
        <taxon>Actinomycetota</taxon>
        <taxon>Actinomycetes</taxon>
        <taxon>Kitasatosporales</taxon>
        <taxon>Streptomycetaceae</taxon>
        <taxon>Kitasatospora</taxon>
    </lineage>
</organism>
<dbReference type="Gene3D" id="1.10.540.10">
    <property type="entry name" value="Acyl-CoA dehydrogenase/oxidase, N-terminal domain"/>
    <property type="match status" value="1"/>
</dbReference>
<dbReference type="InterPro" id="IPR009100">
    <property type="entry name" value="AcylCoA_DH/oxidase_NM_dom_sf"/>
</dbReference>
<proteinExistence type="predicted"/>
<dbReference type="Pfam" id="PF08028">
    <property type="entry name" value="Acyl-CoA_dh_2"/>
    <property type="match status" value="1"/>
</dbReference>
<comment type="caution">
    <text evidence="3">The sequence shown here is derived from an EMBL/GenBank/DDBJ whole genome shotgun (WGS) entry which is preliminary data.</text>
</comment>
<reference evidence="3 4" key="1">
    <citation type="submission" date="2022-06" db="EMBL/GenBank/DDBJ databases">
        <title>Sequencing the genomes of 1000 actinobacteria strains.</title>
        <authorList>
            <person name="Klenk H.-P."/>
        </authorList>
    </citation>
    <scope>NUCLEOTIDE SEQUENCE [LARGE SCALE GENOMIC DNA]</scope>
    <source>
        <strain evidence="3 4">DSM 41656</strain>
    </source>
</reference>
<dbReference type="PANTHER" id="PTHR48083:SF19">
    <property type="entry name" value="FLAVIN-DEPENDENT MONOOXYGENASE, OXYGENASE SUBUNIT HSAA"/>
    <property type="match status" value="1"/>
</dbReference>
<dbReference type="InterPro" id="IPR013107">
    <property type="entry name" value="Acyl-CoA_DH_C"/>
</dbReference>
<evidence type="ECO:0000256" key="1">
    <source>
        <dbReference type="ARBA" id="ARBA00023002"/>
    </source>
</evidence>